<feature type="compositionally biased region" description="Polar residues" evidence="1">
    <location>
        <begin position="1"/>
        <end position="10"/>
    </location>
</feature>
<reference evidence="3" key="1">
    <citation type="journal article" date="2008" name="Insect Biochem. Mol. Biol.">
        <title>The genome of a lepidopteran model insect, the silkworm Bombyx mori.</title>
        <authorList>
            <consortium name="International Silkworm Genome Consortium"/>
        </authorList>
    </citation>
    <scope>NUCLEOTIDE SEQUENCE [LARGE SCALE GENOMIC DNA]</scope>
    <source>
        <strain evidence="3">p50T</strain>
    </source>
</reference>
<gene>
    <name evidence="2" type="primary">119628352</name>
</gene>
<name>A0A8R1WS04_BOMMO</name>
<feature type="compositionally biased region" description="Polar residues" evidence="1">
    <location>
        <begin position="59"/>
        <end position="75"/>
    </location>
</feature>
<feature type="compositionally biased region" description="Polar residues" evidence="1">
    <location>
        <begin position="116"/>
        <end position="162"/>
    </location>
</feature>
<evidence type="ECO:0000313" key="3">
    <source>
        <dbReference type="Proteomes" id="UP000005204"/>
    </source>
</evidence>
<dbReference type="KEGG" id="bmor:119628352"/>
<dbReference type="OrthoDB" id="7447743at2759"/>
<evidence type="ECO:0000313" key="2">
    <source>
        <dbReference type="EnsemblMetazoa" id="XP_004933586.1"/>
    </source>
</evidence>
<feature type="region of interest" description="Disordered" evidence="1">
    <location>
        <begin position="116"/>
        <end position="203"/>
    </location>
</feature>
<evidence type="ECO:0000256" key="1">
    <source>
        <dbReference type="SAM" id="MobiDB-lite"/>
    </source>
</evidence>
<feature type="region of interest" description="Disordered" evidence="1">
    <location>
        <begin position="1"/>
        <end position="87"/>
    </location>
</feature>
<keyword evidence="3" id="KW-1185">Reference proteome</keyword>
<accession>A0A8R1WS04</accession>
<dbReference type="EnsemblMetazoa" id="XM_004933529.4">
    <property type="protein sequence ID" value="XP_004933586.1"/>
    <property type="gene ID" value="LOC119628352"/>
</dbReference>
<dbReference type="Proteomes" id="UP000005204">
    <property type="component" value="Unassembled WGS sequence"/>
</dbReference>
<sequence>MHENNPTDNATDLRLCQGRDDETTPSTSTGSRGPRGKNAQYYRDYRARKRAEEKKESLNRTSDPFTTADSSTINVAGSVASKKRKSAAEYQREYRARKKAKRDNILIDSLAVIPSTSTGGFTTTHQSTIVDKQTTARPSINPQTTAGSAINPPTTAGPSASSDIAFAKPTRRKRPAEYQREYRARKKAQRESTRAAKTNDGSMEIANENISDIGDENASINRPAYVWLIPTKRLRNIRKKF</sequence>
<reference evidence="2" key="2">
    <citation type="submission" date="2022-06" db="UniProtKB">
        <authorList>
            <consortium name="EnsemblMetazoa"/>
        </authorList>
    </citation>
    <scope>IDENTIFICATION</scope>
    <source>
        <strain evidence="2">p50T (Dazao)</strain>
    </source>
</reference>
<organism evidence="2 3">
    <name type="scientific">Bombyx mori</name>
    <name type="common">Silk moth</name>
    <dbReference type="NCBI Taxonomy" id="7091"/>
    <lineage>
        <taxon>Eukaryota</taxon>
        <taxon>Metazoa</taxon>
        <taxon>Ecdysozoa</taxon>
        <taxon>Arthropoda</taxon>
        <taxon>Hexapoda</taxon>
        <taxon>Insecta</taxon>
        <taxon>Pterygota</taxon>
        <taxon>Neoptera</taxon>
        <taxon>Endopterygota</taxon>
        <taxon>Lepidoptera</taxon>
        <taxon>Glossata</taxon>
        <taxon>Ditrysia</taxon>
        <taxon>Bombycoidea</taxon>
        <taxon>Bombycidae</taxon>
        <taxon>Bombycinae</taxon>
        <taxon>Bombyx</taxon>
    </lineage>
</organism>
<protein>
    <submittedName>
        <fullName evidence="2">Uncharacterized protein</fullName>
    </submittedName>
</protein>
<dbReference type="AlphaFoldDB" id="A0A8R1WS04"/>
<proteinExistence type="predicted"/>